<dbReference type="Proteomes" id="UP001220022">
    <property type="component" value="Unassembled WGS sequence"/>
</dbReference>
<dbReference type="RefSeq" id="WP_275822039.1">
    <property type="nucleotide sequence ID" value="NZ_BAAANM010000041.1"/>
</dbReference>
<accession>A0ABT5ZAS0</accession>
<gene>
    <name evidence="1" type="ORF">P2L57_36045</name>
</gene>
<sequence length="78" mass="8115">MSTITPEAGIEPQQAKDCAMILAELATAPDDISVLTAAADVLPALSDRVRRLTAAPGTEDDDLLEVARVAGVLIERTA</sequence>
<reference evidence="1 2" key="1">
    <citation type="submission" date="2023-03" db="EMBL/GenBank/DDBJ databases">
        <title>Draft genome sequence of type strain Streptomyces ferralitis JCM 14344.</title>
        <authorList>
            <person name="Klaysubun C."/>
            <person name="Duangmal K."/>
        </authorList>
    </citation>
    <scope>NUCLEOTIDE SEQUENCE [LARGE SCALE GENOMIC DNA]</scope>
    <source>
        <strain evidence="1 2">JCM 14344</strain>
    </source>
</reference>
<protein>
    <submittedName>
        <fullName evidence="1">Uncharacterized protein</fullName>
    </submittedName>
</protein>
<keyword evidence="2" id="KW-1185">Reference proteome</keyword>
<evidence type="ECO:0000313" key="2">
    <source>
        <dbReference type="Proteomes" id="UP001220022"/>
    </source>
</evidence>
<organism evidence="1 2">
    <name type="scientific">Streptantibioticus ferralitis</name>
    <dbReference type="NCBI Taxonomy" id="236510"/>
    <lineage>
        <taxon>Bacteria</taxon>
        <taxon>Bacillati</taxon>
        <taxon>Actinomycetota</taxon>
        <taxon>Actinomycetes</taxon>
        <taxon>Kitasatosporales</taxon>
        <taxon>Streptomycetaceae</taxon>
        <taxon>Streptantibioticus</taxon>
    </lineage>
</organism>
<dbReference type="EMBL" id="JARHTQ010000043">
    <property type="protein sequence ID" value="MDF2260936.1"/>
    <property type="molecule type" value="Genomic_DNA"/>
</dbReference>
<name>A0ABT5ZAS0_9ACTN</name>
<proteinExistence type="predicted"/>
<comment type="caution">
    <text evidence="1">The sequence shown here is derived from an EMBL/GenBank/DDBJ whole genome shotgun (WGS) entry which is preliminary data.</text>
</comment>
<evidence type="ECO:0000313" key="1">
    <source>
        <dbReference type="EMBL" id="MDF2260936.1"/>
    </source>
</evidence>